<comment type="caution">
    <text evidence="1">The sequence shown here is derived from an EMBL/GenBank/DDBJ whole genome shotgun (WGS) entry which is preliminary data.</text>
</comment>
<dbReference type="InterPro" id="IPR036940">
    <property type="entry name" value="PI3/4_kinase_cat_sf"/>
</dbReference>
<name>A0A168D3H7_CORFA</name>
<dbReference type="AlphaFoldDB" id="A0A168D3H7"/>
<dbReference type="Proteomes" id="UP000076744">
    <property type="component" value="Unassembled WGS sequence"/>
</dbReference>
<keyword evidence="1" id="KW-0418">Kinase</keyword>
<evidence type="ECO:0000313" key="1">
    <source>
        <dbReference type="EMBL" id="OAA72126.1"/>
    </source>
</evidence>
<dbReference type="RefSeq" id="XP_018707572.1">
    <property type="nucleotide sequence ID" value="XM_018844806.1"/>
</dbReference>
<dbReference type="EMBL" id="AZHB01000002">
    <property type="protein sequence ID" value="OAA72126.1"/>
    <property type="molecule type" value="Genomic_DNA"/>
</dbReference>
<dbReference type="Gene3D" id="1.10.1070.11">
    <property type="entry name" value="Phosphatidylinositol 3-/4-kinase, catalytic domain"/>
    <property type="match status" value="1"/>
</dbReference>
<reference evidence="1 2" key="1">
    <citation type="journal article" date="2016" name="Genome Biol. Evol.">
        <title>Divergent and convergent evolution of fungal pathogenicity.</title>
        <authorList>
            <person name="Shang Y."/>
            <person name="Xiao G."/>
            <person name="Zheng P."/>
            <person name="Cen K."/>
            <person name="Zhan S."/>
            <person name="Wang C."/>
        </authorList>
    </citation>
    <scope>NUCLEOTIDE SEQUENCE [LARGE SCALE GENOMIC DNA]</scope>
    <source>
        <strain evidence="1 2">ARSEF 2679</strain>
    </source>
</reference>
<dbReference type="GO" id="GO:0016301">
    <property type="term" value="F:kinase activity"/>
    <property type="evidence" value="ECO:0007669"/>
    <property type="project" value="UniProtKB-KW"/>
</dbReference>
<organism evidence="1 2">
    <name type="scientific">Cordyceps fumosorosea (strain ARSEF 2679)</name>
    <name type="common">Isaria fumosorosea</name>
    <dbReference type="NCBI Taxonomy" id="1081104"/>
    <lineage>
        <taxon>Eukaryota</taxon>
        <taxon>Fungi</taxon>
        <taxon>Dikarya</taxon>
        <taxon>Ascomycota</taxon>
        <taxon>Pezizomycotina</taxon>
        <taxon>Sordariomycetes</taxon>
        <taxon>Hypocreomycetidae</taxon>
        <taxon>Hypocreales</taxon>
        <taxon>Cordycipitaceae</taxon>
        <taxon>Cordyceps</taxon>
    </lineage>
</organism>
<dbReference type="STRING" id="1081104.A0A168D3H7"/>
<dbReference type="GeneID" id="30017491"/>
<dbReference type="OrthoDB" id="67688at2759"/>
<sequence>METPAIFTARKKAMTGEVGVQAARDAEELERMEGLFKKHEMGDIPRIDWLDQLVFRDFENRGLKAAESSLQMLQRRRRLDKLKTEGTDLAEYKNSEYSSPPAFVLNVELPKFDFPVVFADHEYDVPPISAHAPVHIHQPGQHHHQAPEVQFGPGINAVDDNANIPDIRLEPDKAVLKVRERFHLELNEEEAMLSLGRIIDDALASYAPVVIDKLHEWAQALRN</sequence>
<keyword evidence="1" id="KW-0808">Transferase</keyword>
<proteinExistence type="predicted"/>
<protein>
    <submittedName>
        <fullName evidence="1">Phosphatidylinositol Kinase</fullName>
    </submittedName>
</protein>
<accession>A0A168D3H7</accession>
<evidence type="ECO:0000313" key="2">
    <source>
        <dbReference type="Proteomes" id="UP000076744"/>
    </source>
</evidence>
<gene>
    <name evidence="1" type="ORF">ISF_01199</name>
</gene>
<keyword evidence="2" id="KW-1185">Reference proteome</keyword>